<keyword evidence="1" id="KW-1133">Transmembrane helix</keyword>
<evidence type="ECO:0000259" key="2">
    <source>
        <dbReference type="Pfam" id="PF13490"/>
    </source>
</evidence>
<dbReference type="EMBL" id="CP060394">
    <property type="protein sequence ID" value="QNI33261.1"/>
    <property type="molecule type" value="Genomic_DNA"/>
</dbReference>
<feature type="domain" description="Putative zinc-finger" evidence="2">
    <location>
        <begin position="4"/>
        <end position="37"/>
    </location>
</feature>
<protein>
    <submittedName>
        <fullName evidence="3">Zf-HC2 domain-containing protein</fullName>
    </submittedName>
</protein>
<keyword evidence="1" id="KW-0472">Membrane</keyword>
<proteinExistence type="predicted"/>
<sequence length="226" mass="24053">MSKCSSIRAQFSEYLDGALTGIAMQGVAAHLGSCRKCSVEFDRWRSAQRMLADLGPAKAPADLALRLRVAISQEKTNSPKRNLARWQVRWQNTVAPFLLQASAGFASAILLIGTVGLLVGAVAAPEPASAGDQPLGDASGPHYLYSNMAAATSAIGDRDNPVVVEAYVNGNGRVYDYEIVSGPNDAHTRSQVENQLLFSVFEPARFFGQPVRGLVVLSFSGVSVQG</sequence>
<dbReference type="Pfam" id="PF13490">
    <property type="entry name" value="zf-HC2"/>
    <property type="match status" value="1"/>
</dbReference>
<keyword evidence="1" id="KW-0812">Transmembrane</keyword>
<evidence type="ECO:0000313" key="4">
    <source>
        <dbReference type="Proteomes" id="UP000515312"/>
    </source>
</evidence>
<organism evidence="3 4">
    <name type="scientific">Alloacidobacterium dinghuense</name>
    <dbReference type="NCBI Taxonomy" id="2763107"/>
    <lineage>
        <taxon>Bacteria</taxon>
        <taxon>Pseudomonadati</taxon>
        <taxon>Acidobacteriota</taxon>
        <taxon>Terriglobia</taxon>
        <taxon>Terriglobales</taxon>
        <taxon>Acidobacteriaceae</taxon>
        <taxon>Alloacidobacterium</taxon>
    </lineage>
</organism>
<dbReference type="RefSeq" id="WP_186744551.1">
    <property type="nucleotide sequence ID" value="NZ_CP060394.1"/>
</dbReference>
<reference evidence="3 4" key="1">
    <citation type="submission" date="2020-08" db="EMBL/GenBank/DDBJ databases">
        <title>Edaphobacter telluris sp. nov. and Acidobacterium dinghuensis sp. nov., two acidobacteria isolated from forest soil.</title>
        <authorList>
            <person name="Fu J."/>
            <person name="Qiu L."/>
        </authorList>
    </citation>
    <scope>NUCLEOTIDE SEQUENCE [LARGE SCALE GENOMIC DNA]</scope>
    <source>
        <strain evidence="3">4Y35</strain>
    </source>
</reference>
<name>A0A7G8BL41_9BACT</name>
<dbReference type="KEGG" id="adin:H7849_04665"/>
<evidence type="ECO:0000313" key="3">
    <source>
        <dbReference type="EMBL" id="QNI33261.1"/>
    </source>
</evidence>
<dbReference type="Gene3D" id="1.10.10.1320">
    <property type="entry name" value="Anti-sigma factor, zinc-finger domain"/>
    <property type="match status" value="1"/>
</dbReference>
<dbReference type="Proteomes" id="UP000515312">
    <property type="component" value="Chromosome"/>
</dbReference>
<dbReference type="InterPro" id="IPR027383">
    <property type="entry name" value="Znf_put"/>
</dbReference>
<keyword evidence="4" id="KW-1185">Reference proteome</keyword>
<accession>A0A7G8BL41</accession>
<dbReference type="AlphaFoldDB" id="A0A7G8BL41"/>
<dbReference type="InterPro" id="IPR041916">
    <property type="entry name" value="Anti_sigma_zinc_sf"/>
</dbReference>
<gene>
    <name evidence="3" type="ORF">H7849_04665</name>
</gene>
<feature type="transmembrane region" description="Helical" evidence="1">
    <location>
        <begin position="97"/>
        <end position="124"/>
    </location>
</feature>
<evidence type="ECO:0000256" key="1">
    <source>
        <dbReference type="SAM" id="Phobius"/>
    </source>
</evidence>